<protein>
    <submittedName>
        <fullName evidence="1">Uncharacterized protein</fullName>
    </submittedName>
</protein>
<dbReference type="Gene3D" id="2.30.38.10">
    <property type="entry name" value="Luciferase, Domain 3"/>
    <property type="match status" value="1"/>
</dbReference>
<sequence length="35" mass="4019">IVDPESGDLLPINTLGEYCTRGYHVMKEYFEMPEA</sequence>
<evidence type="ECO:0000313" key="1">
    <source>
        <dbReference type="EMBL" id="GAH22424.1"/>
    </source>
</evidence>
<name>X1EZ36_9ZZZZ</name>
<feature type="non-terminal residue" evidence="1">
    <location>
        <position position="35"/>
    </location>
</feature>
<accession>X1EZ36</accession>
<dbReference type="EMBL" id="BART01042347">
    <property type="protein sequence ID" value="GAH22424.1"/>
    <property type="molecule type" value="Genomic_DNA"/>
</dbReference>
<reference evidence="1" key="1">
    <citation type="journal article" date="2014" name="Front. Microbiol.">
        <title>High frequency of phylogenetically diverse reductive dehalogenase-homologous genes in deep subseafloor sedimentary metagenomes.</title>
        <authorList>
            <person name="Kawai M."/>
            <person name="Futagami T."/>
            <person name="Toyoda A."/>
            <person name="Takaki Y."/>
            <person name="Nishi S."/>
            <person name="Hori S."/>
            <person name="Arai W."/>
            <person name="Tsubouchi T."/>
            <person name="Morono Y."/>
            <person name="Uchiyama I."/>
            <person name="Ito T."/>
            <person name="Fujiyama A."/>
            <person name="Inagaki F."/>
            <person name="Takami H."/>
        </authorList>
    </citation>
    <scope>NUCLEOTIDE SEQUENCE</scope>
    <source>
        <strain evidence="1">Expedition CK06-06</strain>
    </source>
</reference>
<gene>
    <name evidence="1" type="ORF">S01H4_67375</name>
</gene>
<proteinExistence type="predicted"/>
<organism evidence="1">
    <name type="scientific">marine sediment metagenome</name>
    <dbReference type="NCBI Taxonomy" id="412755"/>
    <lineage>
        <taxon>unclassified sequences</taxon>
        <taxon>metagenomes</taxon>
        <taxon>ecological metagenomes</taxon>
    </lineage>
</organism>
<feature type="non-terminal residue" evidence="1">
    <location>
        <position position="1"/>
    </location>
</feature>
<comment type="caution">
    <text evidence="1">The sequence shown here is derived from an EMBL/GenBank/DDBJ whole genome shotgun (WGS) entry which is preliminary data.</text>
</comment>
<dbReference type="AlphaFoldDB" id="X1EZ36"/>
<dbReference type="SUPFAM" id="SSF56801">
    <property type="entry name" value="Acetyl-CoA synthetase-like"/>
    <property type="match status" value="1"/>
</dbReference>